<evidence type="ECO:0000256" key="6">
    <source>
        <dbReference type="RuleBase" id="RU004003"/>
    </source>
</evidence>
<dbReference type="GO" id="GO:0009306">
    <property type="term" value="P:protein secretion"/>
    <property type="evidence" value="ECO:0007669"/>
    <property type="project" value="InterPro"/>
</dbReference>
<dbReference type="Pfam" id="PF00263">
    <property type="entry name" value="Secretin"/>
    <property type="match status" value="1"/>
</dbReference>
<evidence type="ECO:0000256" key="2">
    <source>
        <dbReference type="ARBA" id="ARBA00022448"/>
    </source>
</evidence>
<dbReference type="Gene3D" id="3.55.50.30">
    <property type="match status" value="1"/>
</dbReference>
<evidence type="ECO:0000313" key="9">
    <source>
        <dbReference type="Proteomes" id="UP000307244"/>
    </source>
</evidence>
<evidence type="ECO:0000313" key="8">
    <source>
        <dbReference type="EMBL" id="TKC09728.1"/>
    </source>
</evidence>
<accession>A0A4U1CV85</accession>
<keyword evidence="2" id="KW-0813">Transport</keyword>
<dbReference type="Proteomes" id="UP000307244">
    <property type="component" value="Unassembled WGS sequence"/>
</dbReference>
<gene>
    <name evidence="8" type="ORF">FA047_03085</name>
</gene>
<evidence type="ECO:0000259" key="7">
    <source>
        <dbReference type="SMART" id="SM00965"/>
    </source>
</evidence>
<keyword evidence="4" id="KW-0472">Membrane</keyword>
<evidence type="ECO:0000256" key="1">
    <source>
        <dbReference type="ARBA" id="ARBA00004370"/>
    </source>
</evidence>
<sequence length="627" mass="68999">MANAQVQPSSERVRLVEDRLRNLAVNVPGLNQKVQMNVSNVSVQEFLRALAQSNNLNINIDPSLNFKVFNNFTNETALNVLLFLTKEYGLDINFIGTIMSVTKVQEPKPVIPIHQVNVKYNSANNTLSVELNNDTLSQVAKKITMLSGKNVVVPNALLGKKVTAFLSDAPFESALEKLAYANDLKVVKTNDNVYVFEGLAEGEELYINSDKTTAIRRNPKPLNTAGGGSSGNFRLSNRIMQGKKLLSVDAVNVPILELVKNAAQEINTSYFLYSDIKGTISSRVNDITFDNLLSSIFQGTEYTYRVENGIYLIGDRKIEGLRSHKLLQLQNRSIDTIQNMIPAEWKKGVEIKEFREQNTILLSGSSPQIAEIESYVKQLDKLVPMVLIEVTLIDIRKGKNVKTGISAGVSDSVKRGGTIFPGIDYTFGANSINDFLSKLGKNNSINLGRVTPNFYVSLSALESNSNVDIRSVPKLSTLNGHVANLSIGSKRYYSTKTQNVTGSLTSSTIVTEQFTPVDANLEIKIKPQVSGDNQVTLNIKVDISDFIGDPPPNAPPPTSTSKFESIVRARNEDMIVLGGLERTESVESGSGVPFLSRVPILKWLFSSRSKSNNKVVTVVFIKPTIIY</sequence>
<evidence type="ECO:0000256" key="4">
    <source>
        <dbReference type="ARBA" id="ARBA00023136"/>
    </source>
</evidence>
<dbReference type="PANTHER" id="PTHR30332">
    <property type="entry name" value="PROBABLE GENERAL SECRETION PATHWAY PROTEIN D"/>
    <property type="match status" value="1"/>
</dbReference>
<keyword evidence="3" id="KW-0732">Signal</keyword>
<comment type="similarity">
    <text evidence="6">Belongs to the bacterial secretin family.</text>
</comment>
<dbReference type="OrthoDB" id="9816579at2"/>
<dbReference type="PRINTS" id="PR00811">
    <property type="entry name" value="BCTERIALGSPD"/>
</dbReference>
<feature type="domain" description="Secretin/TonB short N-terminal" evidence="7">
    <location>
        <begin position="149"/>
        <end position="199"/>
    </location>
</feature>
<dbReference type="GO" id="GO:0019867">
    <property type="term" value="C:outer membrane"/>
    <property type="evidence" value="ECO:0007669"/>
    <property type="project" value="InterPro"/>
</dbReference>
<comment type="subcellular location">
    <subcellularLocation>
        <location evidence="1">Membrane</location>
    </subcellularLocation>
</comment>
<dbReference type="InterPro" id="IPR004846">
    <property type="entry name" value="T2SS/T3SS_dom"/>
</dbReference>
<dbReference type="SMART" id="SM00965">
    <property type="entry name" value="STN"/>
    <property type="match status" value="2"/>
</dbReference>
<comment type="caution">
    <text evidence="8">The sequence shown here is derived from an EMBL/GenBank/DDBJ whole genome shotgun (WGS) entry which is preliminary data.</text>
</comment>
<evidence type="ECO:0000256" key="5">
    <source>
        <dbReference type="ARBA" id="ARBA00023237"/>
    </source>
</evidence>
<evidence type="ECO:0000256" key="3">
    <source>
        <dbReference type="ARBA" id="ARBA00022729"/>
    </source>
</evidence>
<dbReference type="InterPro" id="IPR001775">
    <property type="entry name" value="GspD/PilQ"/>
</dbReference>
<organism evidence="8 9">
    <name type="scientific">Pedobacter frigoris</name>
    <dbReference type="NCBI Taxonomy" id="2571272"/>
    <lineage>
        <taxon>Bacteria</taxon>
        <taxon>Pseudomonadati</taxon>
        <taxon>Bacteroidota</taxon>
        <taxon>Sphingobacteriia</taxon>
        <taxon>Sphingobacteriales</taxon>
        <taxon>Sphingobacteriaceae</taxon>
        <taxon>Pedobacter</taxon>
    </lineage>
</organism>
<proteinExistence type="inferred from homology"/>
<protein>
    <submittedName>
        <fullName evidence="8">General secretion pathway protein GspD</fullName>
    </submittedName>
</protein>
<dbReference type="EMBL" id="SWBQ01000001">
    <property type="protein sequence ID" value="TKC09728.1"/>
    <property type="molecule type" value="Genomic_DNA"/>
</dbReference>
<dbReference type="PANTHER" id="PTHR30332:SF24">
    <property type="entry name" value="SECRETIN GSPD-RELATED"/>
    <property type="match status" value="1"/>
</dbReference>
<reference evidence="8 9" key="1">
    <citation type="submission" date="2019-04" db="EMBL/GenBank/DDBJ databases">
        <title>Pedobacter sp. RP-3-15 sp. nov., isolated from Arctic soil.</title>
        <authorList>
            <person name="Dahal R.H."/>
            <person name="Kim D.-U."/>
        </authorList>
    </citation>
    <scope>NUCLEOTIDE SEQUENCE [LARGE SCALE GENOMIC DNA]</scope>
    <source>
        <strain evidence="8 9">RP-3-15</strain>
    </source>
</reference>
<feature type="domain" description="Secretin/TonB short N-terminal" evidence="7">
    <location>
        <begin position="269"/>
        <end position="316"/>
    </location>
</feature>
<dbReference type="InterPro" id="IPR011662">
    <property type="entry name" value="Secretin/TonB_short_N"/>
</dbReference>
<dbReference type="AlphaFoldDB" id="A0A4U1CV85"/>
<dbReference type="GO" id="GO:0015627">
    <property type="term" value="C:type II protein secretion system complex"/>
    <property type="evidence" value="ECO:0007669"/>
    <property type="project" value="TreeGrafter"/>
</dbReference>
<name>A0A4U1CV85_9SPHI</name>
<keyword evidence="5" id="KW-0998">Cell outer membrane</keyword>
<dbReference type="InterPro" id="IPR050810">
    <property type="entry name" value="Bact_Secretion_Sys_Channel"/>
</dbReference>
<keyword evidence="9" id="KW-1185">Reference proteome</keyword>